<name>A0AAW7YRG9_9STAP</name>
<dbReference type="PANTHER" id="PTHR42773:SF1">
    <property type="entry name" value="METALLO-BETA-LACTAMASE FAMILY PROTEIN"/>
    <property type="match status" value="1"/>
</dbReference>
<dbReference type="AlphaFoldDB" id="A0AAW7YRG9"/>
<organism evidence="2 3">
    <name type="scientific">Staphylococcus pasteuri_A</name>
    <dbReference type="NCBI Taxonomy" id="3062664"/>
    <lineage>
        <taxon>Bacteria</taxon>
        <taxon>Bacillati</taxon>
        <taxon>Bacillota</taxon>
        <taxon>Bacilli</taxon>
        <taxon>Bacillales</taxon>
        <taxon>Staphylococcaceae</taxon>
        <taxon>Staphylococcus</taxon>
    </lineage>
</organism>
<dbReference type="PANTHER" id="PTHR42773">
    <property type="entry name" value="METALLO-BETA-LACTAMASE-RELATED"/>
    <property type="match status" value="1"/>
</dbReference>
<evidence type="ECO:0000313" key="3">
    <source>
        <dbReference type="Proteomes" id="UP001170310"/>
    </source>
</evidence>
<dbReference type="Pfam" id="PF00753">
    <property type="entry name" value="Lactamase_B"/>
    <property type="match status" value="1"/>
</dbReference>
<comment type="caution">
    <text evidence="2">The sequence shown here is derived from an EMBL/GenBank/DDBJ whole genome shotgun (WGS) entry which is preliminary data.</text>
</comment>
<proteinExistence type="predicted"/>
<feature type="domain" description="Metallo-beta-lactamase" evidence="1">
    <location>
        <begin position="116"/>
        <end position="185"/>
    </location>
</feature>
<protein>
    <submittedName>
        <fullName evidence="2">MBL fold metallo-hydrolase</fullName>
    </submittedName>
</protein>
<dbReference type="Proteomes" id="UP001170310">
    <property type="component" value="Unassembled WGS sequence"/>
</dbReference>
<accession>A0AAW7YRG9</accession>
<evidence type="ECO:0000259" key="1">
    <source>
        <dbReference type="Pfam" id="PF00753"/>
    </source>
</evidence>
<reference evidence="2" key="1">
    <citation type="submission" date="2023-07" db="EMBL/GenBank/DDBJ databases">
        <title>Genome content predicts the carbon catabolic preferences of heterotrophic bacteria.</title>
        <authorList>
            <person name="Gralka M."/>
        </authorList>
    </citation>
    <scope>NUCLEOTIDE SEQUENCE</scope>
    <source>
        <strain evidence="2">E2R20</strain>
    </source>
</reference>
<evidence type="ECO:0000313" key="2">
    <source>
        <dbReference type="EMBL" id="MDO6572693.1"/>
    </source>
</evidence>
<dbReference type="Gene3D" id="3.60.15.10">
    <property type="entry name" value="Ribonuclease Z/Hydroxyacylglutathione hydrolase-like"/>
    <property type="match status" value="1"/>
</dbReference>
<gene>
    <name evidence="2" type="ORF">Q4528_00815</name>
</gene>
<dbReference type="InterPro" id="IPR036866">
    <property type="entry name" value="RibonucZ/Hydroxyglut_hydro"/>
</dbReference>
<dbReference type="SUPFAM" id="SSF56281">
    <property type="entry name" value="Metallo-hydrolase/oxidoreductase"/>
    <property type="match status" value="1"/>
</dbReference>
<dbReference type="RefSeq" id="WP_017636557.1">
    <property type="nucleotide sequence ID" value="NZ_JAUOQO010000001.1"/>
</dbReference>
<sequence>MNHNQFEHLKYIDEGLYATPTTELPFDSRFEFKSLVLQRDSENVIIYHSSHLKESEKDINALGGADKVLMNHDHESLGGSKSIDVPYFINENDASALKPSIPVEGYLNQREMLYDDLEVIPAPGHTPGTTLYLWDNGKHRYLFTGDFLCFEGDQWRTVILGSSDREQSIQSLEMIKELDFDVLVPWVTIKEGPLAYYVKNDEEKRQQVQNIIDRVRNGENV</sequence>
<dbReference type="EMBL" id="JAUOQO010000001">
    <property type="protein sequence ID" value="MDO6572693.1"/>
    <property type="molecule type" value="Genomic_DNA"/>
</dbReference>
<dbReference type="GeneID" id="72469425"/>
<dbReference type="InterPro" id="IPR001279">
    <property type="entry name" value="Metallo-B-lactamas"/>
</dbReference>
<keyword evidence="3" id="KW-1185">Reference proteome</keyword>